<feature type="region of interest" description="Disordered" evidence="17">
    <location>
        <begin position="37"/>
        <end position="57"/>
    </location>
</feature>
<reference evidence="21" key="2">
    <citation type="submission" date="2020-05" db="UniProtKB">
        <authorList>
            <consortium name="EnsemblMetazoa"/>
        </authorList>
    </citation>
    <scope>IDENTIFICATION</scope>
    <source>
        <strain evidence="21">wikel</strain>
    </source>
</reference>
<feature type="domain" description="T-box" evidence="19">
    <location>
        <begin position="109"/>
        <end position="230"/>
    </location>
</feature>
<dbReference type="GO" id="GO:0005634">
    <property type="term" value="C:nucleus"/>
    <property type="evidence" value="ECO:0007669"/>
    <property type="project" value="InterPro"/>
</dbReference>
<dbReference type="EMBL" id="ABJB010590704">
    <property type="status" value="NOT_ANNOTATED_CDS"/>
    <property type="molecule type" value="Genomic_DNA"/>
</dbReference>
<dbReference type="GO" id="GO:0003677">
    <property type="term" value="F:DNA binding"/>
    <property type="evidence" value="ECO:0007669"/>
    <property type="project" value="UniProtKB-KW"/>
</dbReference>
<dbReference type="EMBL" id="ABJB010530718">
    <property type="status" value="NOT_ANNOTATED_CDS"/>
    <property type="molecule type" value="Genomic_DNA"/>
</dbReference>
<sequence>MAEDDIANAKFQCHSFLEGLLQDDEEIEDFRRVSLESKPSATGAGHGDDSLESVIALDDGTPDDGVQGVEADAAVLRGAPQRCCCGDRRGFNMRDALRDETSGVLVATGGRFPCLHIGVSGLRQNRRYLLALDFCQIASDVDLRFLEFTEPYYMPRPNHLEGRQWMDGVLYFNLTSIANGGLQESAMTLKVNCEYEPTLRILEQRDDHLLSGTSAIRFTLKGSEFLVVSLTSEVRVNKDALSREFLLVRKSEMTRGKFSPQFYRSPPSRNLLDQFSRVTVGQAIPQQYGEQRRSSHTDYRTQNLAASGVLRTGYPDTIPIPGSHVRLHAFGKPPQDVFSGGPWKSMPTAPATVQPTVQQSSQQSVQPPIPRPLWQPQGAPRPSCMPTSGHLELSALFQRLQNSAARPLPEPCFPSRSIVIPGETRPSVPPFASQPQDADWSSRGSAVPPMLRVNYDVVPSNYLHWTKTSTTSDEASSEDHANCCFSARNMYALSTVPGFSQMAQSKHPLRIILWFIAFVGLGSVALGNLYDLLEEYFQYPLTVSIRLEDMTNVEFPAVTFCNLNPVRKSLLCGRDTDLSYELQEFLCNKSAVATVLCLKLCQQGEVLKNCSCESSFMPAPSYNTYNVCDVLGNNGALSVVW</sequence>
<dbReference type="PANTHER" id="PTHR11690:SF300">
    <property type="entry name" value="PICKPOCKET PROTEIN 19"/>
    <property type="match status" value="1"/>
</dbReference>
<dbReference type="InterPro" id="IPR001873">
    <property type="entry name" value="ENaC"/>
</dbReference>
<evidence type="ECO:0000256" key="9">
    <source>
        <dbReference type="ARBA" id="ARBA00023065"/>
    </source>
</evidence>
<keyword evidence="4 16" id="KW-0894">Sodium channel</keyword>
<feature type="region of interest" description="Disordered" evidence="17">
    <location>
        <begin position="424"/>
        <end position="443"/>
    </location>
</feature>
<evidence type="ECO:0000256" key="8">
    <source>
        <dbReference type="ARBA" id="ARBA00023053"/>
    </source>
</evidence>
<dbReference type="SUPFAM" id="SSF49417">
    <property type="entry name" value="p53-like transcription factors"/>
    <property type="match status" value="1"/>
</dbReference>
<evidence type="ECO:0000256" key="2">
    <source>
        <dbReference type="ARBA" id="ARBA00007193"/>
    </source>
</evidence>
<dbReference type="GO" id="GO:0003700">
    <property type="term" value="F:DNA-binding transcription factor activity"/>
    <property type="evidence" value="ECO:0007669"/>
    <property type="project" value="InterPro"/>
</dbReference>
<dbReference type="InParanoid" id="B7PG70"/>
<dbReference type="AlphaFoldDB" id="B7PG70"/>
<gene>
    <name evidence="20" type="ORF">IscW_ISCW004714</name>
</gene>
<keyword evidence="7" id="KW-0805">Transcription regulation</keyword>
<keyword evidence="15 16" id="KW-0407">Ion channel</keyword>
<feature type="region of interest" description="Disordered" evidence="17">
    <location>
        <begin position="339"/>
        <end position="368"/>
    </location>
</feature>
<proteinExistence type="inferred from homology"/>
<dbReference type="HOGENOM" id="CLU_427172_0_0_1"/>
<dbReference type="PANTHER" id="PTHR11690">
    <property type="entry name" value="AMILORIDE-SENSITIVE SODIUM CHANNEL-RELATED"/>
    <property type="match status" value="1"/>
</dbReference>
<dbReference type="Proteomes" id="UP000001555">
    <property type="component" value="Unassembled WGS sequence"/>
</dbReference>
<evidence type="ECO:0000256" key="7">
    <source>
        <dbReference type="ARBA" id="ARBA00023015"/>
    </source>
</evidence>
<dbReference type="VEuPathDB" id="VectorBase:ISCP_029077"/>
<keyword evidence="5 16" id="KW-0812">Transmembrane</keyword>
<evidence type="ECO:0000313" key="20">
    <source>
        <dbReference type="EMBL" id="EEC05594.1"/>
    </source>
</evidence>
<dbReference type="EMBL" id="DS706607">
    <property type="protein sequence ID" value="EEC05594.1"/>
    <property type="molecule type" value="Genomic_DNA"/>
</dbReference>
<evidence type="ECO:0000259" key="19">
    <source>
        <dbReference type="Pfam" id="PF00907"/>
    </source>
</evidence>
<feature type="compositionally biased region" description="Low complexity" evidence="17">
    <location>
        <begin position="352"/>
        <end position="366"/>
    </location>
</feature>
<reference evidence="20 22" key="1">
    <citation type="submission" date="2008-03" db="EMBL/GenBank/DDBJ databases">
        <title>Annotation of Ixodes scapularis.</title>
        <authorList>
            <consortium name="Ixodes scapularis Genome Project Consortium"/>
            <person name="Caler E."/>
            <person name="Hannick L.I."/>
            <person name="Bidwell S."/>
            <person name="Joardar V."/>
            <person name="Thiagarajan M."/>
            <person name="Amedeo P."/>
            <person name="Galinsky K.J."/>
            <person name="Schobel S."/>
            <person name="Inman J."/>
            <person name="Hostetler J."/>
            <person name="Miller J."/>
            <person name="Hammond M."/>
            <person name="Megy K."/>
            <person name="Lawson D."/>
            <person name="Kodira C."/>
            <person name="Sutton G."/>
            <person name="Meyer J."/>
            <person name="Hill C.A."/>
            <person name="Birren B."/>
            <person name="Nene V."/>
            <person name="Collins F."/>
            <person name="Alarcon-Chaidez F."/>
            <person name="Wikel S."/>
            <person name="Strausberg R."/>
        </authorList>
    </citation>
    <scope>NUCLEOTIDE SEQUENCE [LARGE SCALE GENOMIC DNA]</scope>
    <source>
        <strain evidence="22">Wikel</strain>
        <strain evidence="20">Wikel colony</strain>
    </source>
</reference>
<keyword evidence="9 16" id="KW-0406">Ion transport</keyword>
<feature type="transmembrane region" description="Helical" evidence="18">
    <location>
        <begin position="511"/>
        <end position="530"/>
    </location>
</feature>
<evidence type="ECO:0000256" key="18">
    <source>
        <dbReference type="SAM" id="Phobius"/>
    </source>
</evidence>
<keyword evidence="14" id="KW-0539">Nucleus</keyword>
<dbReference type="Pfam" id="PF00858">
    <property type="entry name" value="ASC"/>
    <property type="match status" value="1"/>
</dbReference>
<keyword evidence="13 16" id="KW-0739">Sodium transport</keyword>
<dbReference type="VEuPathDB" id="VectorBase:ISCI004714"/>
<evidence type="ECO:0000256" key="12">
    <source>
        <dbReference type="ARBA" id="ARBA00023163"/>
    </source>
</evidence>
<evidence type="ECO:0000256" key="17">
    <source>
        <dbReference type="SAM" id="MobiDB-lite"/>
    </source>
</evidence>
<evidence type="ECO:0000313" key="21">
    <source>
        <dbReference type="EnsemblMetazoa" id="ISCW004714-PA"/>
    </source>
</evidence>
<evidence type="ECO:0000256" key="16">
    <source>
        <dbReference type="RuleBase" id="RU000679"/>
    </source>
</evidence>
<dbReference type="VEuPathDB" id="VectorBase:ISCW004714"/>
<dbReference type="GO" id="GO:0015280">
    <property type="term" value="F:ligand-gated sodium channel activity"/>
    <property type="evidence" value="ECO:0000318"/>
    <property type="project" value="GO_Central"/>
</dbReference>
<evidence type="ECO:0000256" key="13">
    <source>
        <dbReference type="ARBA" id="ARBA00023201"/>
    </source>
</evidence>
<dbReference type="EMBL" id="ABJB010053373">
    <property type="status" value="NOT_ANNOTATED_CDS"/>
    <property type="molecule type" value="Genomic_DNA"/>
</dbReference>
<dbReference type="Gene3D" id="2.60.40.820">
    <property type="entry name" value="Transcription factor, T-box"/>
    <property type="match status" value="1"/>
</dbReference>
<comment type="similarity">
    <text evidence="2 16">Belongs to the amiloride-sensitive sodium channel (TC 1.A.6) family.</text>
</comment>
<dbReference type="InterPro" id="IPR008967">
    <property type="entry name" value="p53-like_TF_DNA-bd_sf"/>
</dbReference>
<dbReference type="EnsemblMetazoa" id="ISCW004714-RA">
    <property type="protein sequence ID" value="ISCW004714-PA"/>
    <property type="gene ID" value="ISCW004714"/>
</dbReference>
<comment type="subcellular location">
    <subcellularLocation>
        <location evidence="1">Membrane</location>
        <topology evidence="1">Multi-pass membrane protein</topology>
    </subcellularLocation>
</comment>
<dbReference type="GO" id="GO:0006357">
    <property type="term" value="P:regulation of transcription by RNA polymerase II"/>
    <property type="evidence" value="ECO:0007669"/>
    <property type="project" value="UniProtKB-ARBA"/>
</dbReference>
<dbReference type="GO" id="GO:0045893">
    <property type="term" value="P:positive regulation of DNA-templated transcription"/>
    <property type="evidence" value="ECO:0007669"/>
    <property type="project" value="InterPro"/>
</dbReference>
<dbReference type="GO" id="GO:0035725">
    <property type="term" value="P:sodium ion transmembrane transport"/>
    <property type="evidence" value="ECO:0000318"/>
    <property type="project" value="GO_Central"/>
</dbReference>
<organism>
    <name type="scientific">Ixodes scapularis</name>
    <name type="common">Black-legged tick</name>
    <name type="synonym">Deer tick</name>
    <dbReference type="NCBI Taxonomy" id="6945"/>
    <lineage>
        <taxon>Eukaryota</taxon>
        <taxon>Metazoa</taxon>
        <taxon>Ecdysozoa</taxon>
        <taxon>Arthropoda</taxon>
        <taxon>Chelicerata</taxon>
        <taxon>Arachnida</taxon>
        <taxon>Acari</taxon>
        <taxon>Parasitiformes</taxon>
        <taxon>Ixodida</taxon>
        <taxon>Ixodoidea</taxon>
        <taxon>Ixodidae</taxon>
        <taxon>Ixodinae</taxon>
        <taxon>Ixodes</taxon>
    </lineage>
</organism>
<keyword evidence="8" id="KW-0915">Sodium</keyword>
<name>B7PG70_IXOSC</name>
<dbReference type="EMBL" id="ABJB011137661">
    <property type="status" value="NOT_ANNOTATED_CDS"/>
    <property type="molecule type" value="Genomic_DNA"/>
</dbReference>
<dbReference type="Pfam" id="PF00907">
    <property type="entry name" value="T-box"/>
    <property type="match status" value="1"/>
</dbReference>
<keyword evidence="22" id="KW-1185">Reference proteome</keyword>
<evidence type="ECO:0000256" key="4">
    <source>
        <dbReference type="ARBA" id="ARBA00022461"/>
    </source>
</evidence>
<keyword evidence="6 18" id="KW-1133">Transmembrane helix</keyword>
<dbReference type="GO" id="GO:0005886">
    <property type="term" value="C:plasma membrane"/>
    <property type="evidence" value="ECO:0000318"/>
    <property type="project" value="GO_Central"/>
</dbReference>
<keyword evidence="10" id="KW-0238">DNA-binding</keyword>
<evidence type="ECO:0000256" key="5">
    <source>
        <dbReference type="ARBA" id="ARBA00022692"/>
    </source>
</evidence>
<evidence type="ECO:0000313" key="22">
    <source>
        <dbReference type="Proteomes" id="UP000001555"/>
    </source>
</evidence>
<evidence type="ECO:0000256" key="14">
    <source>
        <dbReference type="ARBA" id="ARBA00023242"/>
    </source>
</evidence>
<dbReference type="PaxDb" id="6945-B7PG70"/>
<dbReference type="VEuPathDB" id="VectorBase:ISCP_010780"/>
<keyword evidence="3 16" id="KW-0813">Transport</keyword>
<keyword evidence="11 18" id="KW-0472">Membrane</keyword>
<protein>
    <recommendedName>
        <fullName evidence="19">T-box domain-containing protein</fullName>
    </recommendedName>
</protein>
<evidence type="ECO:0000256" key="3">
    <source>
        <dbReference type="ARBA" id="ARBA00022448"/>
    </source>
</evidence>
<keyword evidence="12" id="KW-0804">Transcription</keyword>
<dbReference type="OrthoDB" id="6504070at2759"/>
<dbReference type="STRING" id="6945.B7PG70"/>
<evidence type="ECO:0000256" key="15">
    <source>
        <dbReference type="ARBA" id="ARBA00023303"/>
    </source>
</evidence>
<evidence type="ECO:0000256" key="1">
    <source>
        <dbReference type="ARBA" id="ARBA00004141"/>
    </source>
</evidence>
<evidence type="ECO:0000256" key="10">
    <source>
        <dbReference type="ARBA" id="ARBA00023125"/>
    </source>
</evidence>
<evidence type="ECO:0000256" key="6">
    <source>
        <dbReference type="ARBA" id="ARBA00022989"/>
    </source>
</evidence>
<dbReference type="InterPro" id="IPR036960">
    <property type="entry name" value="T-box_sf"/>
</dbReference>
<dbReference type="InterPro" id="IPR046360">
    <property type="entry name" value="T-box_DNA-bd"/>
</dbReference>
<evidence type="ECO:0000256" key="11">
    <source>
        <dbReference type="ARBA" id="ARBA00023136"/>
    </source>
</evidence>
<accession>B7PG70</accession>